<evidence type="ECO:0000313" key="4">
    <source>
        <dbReference type="Proteomes" id="UP000526233"/>
    </source>
</evidence>
<protein>
    <submittedName>
        <fullName evidence="2">Uncharacterized protein</fullName>
    </submittedName>
</protein>
<organism evidence="2 3">
    <name type="scientific">Brucella pseudogrignonensis</name>
    <dbReference type="NCBI Taxonomy" id="419475"/>
    <lineage>
        <taxon>Bacteria</taxon>
        <taxon>Pseudomonadati</taxon>
        <taxon>Pseudomonadota</taxon>
        <taxon>Alphaproteobacteria</taxon>
        <taxon>Hyphomicrobiales</taxon>
        <taxon>Brucellaceae</taxon>
        <taxon>Brucella/Ochrobactrum group</taxon>
        <taxon>Brucella</taxon>
    </lineage>
</organism>
<keyword evidence="3" id="KW-1185">Reference proteome</keyword>
<proteinExistence type="predicted"/>
<evidence type="ECO:0000313" key="2">
    <source>
        <dbReference type="EMBL" id="OYR24129.1"/>
    </source>
</evidence>
<dbReference type="Proteomes" id="UP000526233">
    <property type="component" value="Unassembled WGS sequence"/>
</dbReference>
<evidence type="ECO:0000313" key="1">
    <source>
        <dbReference type="EMBL" id="NNV23295.1"/>
    </source>
</evidence>
<dbReference type="Proteomes" id="UP000216188">
    <property type="component" value="Unassembled WGS sequence"/>
</dbReference>
<evidence type="ECO:0000313" key="3">
    <source>
        <dbReference type="Proteomes" id="UP000216188"/>
    </source>
</evidence>
<reference evidence="2 3" key="1">
    <citation type="submission" date="2017-07" db="EMBL/GenBank/DDBJ databases">
        <title>Phylogenetic study on the rhizospheric bacterium Ochrobactrum sp. A44.</title>
        <authorList>
            <person name="Krzyzanowska D.M."/>
            <person name="Ossowicki A."/>
            <person name="Rajewska M."/>
            <person name="Maciag T."/>
            <person name="Kaczynski Z."/>
            <person name="Czerwicka M."/>
            <person name="Jafra S."/>
        </authorList>
    </citation>
    <scope>NUCLEOTIDE SEQUENCE [LARGE SCALE GENOMIC DNA]</scope>
    <source>
        <strain evidence="2 3">CCUG 30717</strain>
    </source>
</reference>
<comment type="caution">
    <text evidence="2">The sequence shown here is derived from an EMBL/GenBank/DDBJ whole genome shotgun (WGS) entry which is preliminary data.</text>
</comment>
<gene>
    <name evidence="2" type="ORF">CEV34_3073</name>
    <name evidence="1" type="ORF">EHE22_23175</name>
</gene>
<dbReference type="EMBL" id="PKQI01000004">
    <property type="protein sequence ID" value="NNV23295.1"/>
    <property type="molecule type" value="Genomic_DNA"/>
</dbReference>
<dbReference type="AlphaFoldDB" id="A0A256GAI5"/>
<reference evidence="1 4" key="2">
    <citation type="submission" date="2018-11" db="EMBL/GenBank/DDBJ databases">
        <title>Genome sequencing and analysis.</title>
        <authorList>
            <person name="Huang Y.-T."/>
        </authorList>
    </citation>
    <scope>NUCLEOTIDE SEQUENCE [LARGE SCALE GENOMIC DNA]</scope>
    <source>
        <strain evidence="1 4">SHIN</strain>
    </source>
</reference>
<sequence>MERQNDQGIVAYCIAHGFLESDSEEFFHVGTVAIFGEVAPSPEAELHVQKGREGISYLQGDEQSLEDLAAANDVDVKAVCEQYKSQVTLGRMMAKNKAGE</sequence>
<dbReference type="EMBL" id="NNRM01000035">
    <property type="protein sequence ID" value="OYR24129.1"/>
    <property type="molecule type" value="Genomic_DNA"/>
</dbReference>
<accession>A0A256GAI5</accession>
<name>A0A256GAI5_9HYPH</name>